<evidence type="ECO:0000313" key="13">
    <source>
        <dbReference type="Proteomes" id="UP000652755"/>
    </source>
</evidence>
<evidence type="ECO:0000256" key="7">
    <source>
        <dbReference type="ARBA" id="ARBA00022840"/>
    </source>
</evidence>
<dbReference type="PROSITE" id="PS50109">
    <property type="entry name" value="HIS_KIN"/>
    <property type="match status" value="1"/>
</dbReference>
<gene>
    <name evidence="12" type="ORF">H7U22_10770</name>
</gene>
<feature type="transmembrane region" description="Helical" evidence="9">
    <location>
        <begin position="119"/>
        <end position="138"/>
    </location>
</feature>
<evidence type="ECO:0000256" key="3">
    <source>
        <dbReference type="ARBA" id="ARBA00022553"/>
    </source>
</evidence>
<keyword evidence="4" id="KW-0808">Transferase</keyword>
<feature type="coiled-coil region" evidence="8">
    <location>
        <begin position="141"/>
        <end position="182"/>
    </location>
</feature>
<evidence type="ECO:0000256" key="9">
    <source>
        <dbReference type="SAM" id="Phobius"/>
    </source>
</evidence>
<evidence type="ECO:0000256" key="6">
    <source>
        <dbReference type="ARBA" id="ARBA00022777"/>
    </source>
</evidence>
<keyword evidence="8" id="KW-0175">Coiled coil</keyword>
<dbReference type="PANTHER" id="PTHR41523:SF8">
    <property type="entry name" value="ETHYLENE RESPONSE SENSOR PROTEIN"/>
    <property type="match status" value="1"/>
</dbReference>
<evidence type="ECO:0000256" key="5">
    <source>
        <dbReference type="ARBA" id="ARBA00022741"/>
    </source>
</evidence>
<evidence type="ECO:0000256" key="8">
    <source>
        <dbReference type="SAM" id="Coils"/>
    </source>
</evidence>
<evidence type="ECO:0000256" key="4">
    <source>
        <dbReference type="ARBA" id="ARBA00022679"/>
    </source>
</evidence>
<keyword evidence="6" id="KW-0418">Kinase</keyword>
<dbReference type="InterPro" id="IPR003594">
    <property type="entry name" value="HATPase_dom"/>
</dbReference>
<keyword evidence="7" id="KW-0067">ATP-binding</keyword>
<dbReference type="SUPFAM" id="SSF55874">
    <property type="entry name" value="ATPase domain of HSP90 chaperone/DNA topoisomerase II/histidine kinase"/>
    <property type="match status" value="1"/>
</dbReference>
<reference evidence="12 13" key="1">
    <citation type="submission" date="2020-08" db="EMBL/GenBank/DDBJ databases">
        <authorList>
            <person name="Sun Q."/>
            <person name="Inoue M."/>
        </authorList>
    </citation>
    <scope>NUCLEOTIDE SEQUENCE [LARGE SCALE GENOMIC DNA]</scope>
    <source>
        <strain evidence="12 13">CCM 8938</strain>
    </source>
</reference>
<dbReference type="Gene3D" id="3.30.450.20">
    <property type="entry name" value="PAS domain"/>
    <property type="match status" value="1"/>
</dbReference>
<evidence type="ECO:0000256" key="2">
    <source>
        <dbReference type="ARBA" id="ARBA00012438"/>
    </source>
</evidence>
<keyword evidence="9" id="KW-1133">Transmembrane helix</keyword>
<dbReference type="PANTHER" id="PTHR41523">
    <property type="entry name" value="TWO-COMPONENT SYSTEM SENSOR PROTEIN"/>
    <property type="match status" value="1"/>
</dbReference>
<organism evidence="12 13">
    <name type="scientific">Pedobacter fastidiosus</name>
    <dbReference type="NCBI Taxonomy" id="2765361"/>
    <lineage>
        <taxon>Bacteria</taxon>
        <taxon>Pseudomonadati</taxon>
        <taxon>Bacteroidota</taxon>
        <taxon>Sphingobacteriia</taxon>
        <taxon>Sphingobacteriales</taxon>
        <taxon>Sphingobacteriaceae</taxon>
        <taxon>Pedobacter</taxon>
    </lineage>
</organism>
<dbReference type="Pfam" id="PF07568">
    <property type="entry name" value="HisKA_2"/>
    <property type="match status" value="1"/>
</dbReference>
<comment type="caution">
    <text evidence="12">The sequence shown here is derived from an EMBL/GenBank/DDBJ whole genome shotgun (WGS) entry which is preliminary data.</text>
</comment>
<keyword evidence="9" id="KW-0812">Transmembrane</keyword>
<feature type="signal peptide" evidence="10">
    <location>
        <begin position="1"/>
        <end position="19"/>
    </location>
</feature>
<dbReference type="InterPro" id="IPR036890">
    <property type="entry name" value="HATPase_C_sf"/>
</dbReference>
<feature type="domain" description="Histidine kinase" evidence="11">
    <location>
        <begin position="182"/>
        <end position="374"/>
    </location>
</feature>
<keyword evidence="9" id="KW-0472">Membrane</keyword>
<dbReference type="InterPro" id="IPR005467">
    <property type="entry name" value="His_kinase_dom"/>
</dbReference>
<evidence type="ECO:0000313" key="12">
    <source>
        <dbReference type="EMBL" id="MBC6110905.1"/>
    </source>
</evidence>
<dbReference type="EC" id="2.7.13.3" evidence="2"/>
<dbReference type="InterPro" id="IPR011495">
    <property type="entry name" value="Sig_transdc_His_kin_sub2_dim/P"/>
</dbReference>
<keyword evidence="5" id="KW-0547">Nucleotide-binding</keyword>
<evidence type="ECO:0000256" key="1">
    <source>
        <dbReference type="ARBA" id="ARBA00000085"/>
    </source>
</evidence>
<feature type="chain" id="PRO_5046973690" description="histidine kinase" evidence="10">
    <location>
        <begin position="20"/>
        <end position="374"/>
    </location>
</feature>
<dbReference type="Proteomes" id="UP000652755">
    <property type="component" value="Unassembled WGS sequence"/>
</dbReference>
<accession>A0ABR7KS83</accession>
<dbReference type="Gene3D" id="3.30.565.10">
    <property type="entry name" value="Histidine kinase-like ATPase, C-terminal domain"/>
    <property type="match status" value="1"/>
</dbReference>
<proteinExistence type="predicted"/>
<evidence type="ECO:0000259" key="11">
    <source>
        <dbReference type="PROSITE" id="PS50109"/>
    </source>
</evidence>
<keyword evidence="13" id="KW-1185">Reference proteome</keyword>
<name>A0ABR7KS83_9SPHI</name>
<keyword evidence="3" id="KW-0597">Phosphoprotein</keyword>
<comment type="catalytic activity">
    <reaction evidence="1">
        <text>ATP + protein L-histidine = ADP + protein N-phospho-L-histidine.</text>
        <dbReference type="EC" id="2.7.13.3"/>
    </reaction>
</comment>
<evidence type="ECO:0000256" key="10">
    <source>
        <dbReference type="SAM" id="SignalP"/>
    </source>
</evidence>
<keyword evidence="10" id="KW-0732">Signal</keyword>
<sequence>MRILLILILSVGFSAVAHSQQPVKPSDSVRLSIFSQKIRAYSTTKDYSSALKYLKQYQHVKDSILEVYKQQQISALQLRYQTVKKDLEAKSKEKNINLLIGQNSLRNTNIYQARIIRKITIGVIMTIAFLLAISFLQYRLKKQANLRLENQQDAINQKNNALEHLSKQKDTLLEEKELLIKEIHHRVKNNLQVVISLLNTQSAYLNDIKASEAIRQSQHRMQSISLIHQKLYQSESRALINMKEYTQELVQYLQQSFETGNRIAFKLNIGDIDLDVLRAVPIGLILNEAITNSLKHAFPADAVGQIAIELKCLKGKLLKLMVTDDGMGLPPEFNIDICQSLGINLMKGMCKQISGQIAMENENGLYITIEFPVS</sequence>
<protein>
    <recommendedName>
        <fullName evidence="2">histidine kinase</fullName>
        <ecNumber evidence="2">2.7.13.3</ecNumber>
    </recommendedName>
</protein>
<dbReference type="RefSeq" id="WP_187071374.1">
    <property type="nucleotide sequence ID" value="NZ_JACRYL010000008.1"/>
</dbReference>
<dbReference type="Pfam" id="PF02518">
    <property type="entry name" value="HATPase_c"/>
    <property type="match status" value="1"/>
</dbReference>
<dbReference type="EMBL" id="JACRYL010000008">
    <property type="protein sequence ID" value="MBC6110905.1"/>
    <property type="molecule type" value="Genomic_DNA"/>
</dbReference>